<dbReference type="AlphaFoldDB" id="A0AAV2Q906"/>
<organism evidence="4 5">
    <name type="scientific">Meganyctiphanes norvegica</name>
    <name type="common">Northern krill</name>
    <name type="synonym">Thysanopoda norvegica</name>
    <dbReference type="NCBI Taxonomy" id="48144"/>
    <lineage>
        <taxon>Eukaryota</taxon>
        <taxon>Metazoa</taxon>
        <taxon>Ecdysozoa</taxon>
        <taxon>Arthropoda</taxon>
        <taxon>Crustacea</taxon>
        <taxon>Multicrustacea</taxon>
        <taxon>Malacostraca</taxon>
        <taxon>Eumalacostraca</taxon>
        <taxon>Eucarida</taxon>
        <taxon>Euphausiacea</taxon>
        <taxon>Euphausiidae</taxon>
        <taxon>Meganyctiphanes</taxon>
    </lineage>
</organism>
<name>A0AAV2Q906_MEGNR</name>
<keyword evidence="1" id="KW-1015">Disulfide bond</keyword>
<gene>
    <name evidence="4" type="ORF">MNOR_LOCUS8943</name>
</gene>
<proteinExistence type="predicted"/>
<dbReference type="PROSITE" id="PS51670">
    <property type="entry name" value="SHKT"/>
    <property type="match status" value="1"/>
</dbReference>
<evidence type="ECO:0000256" key="2">
    <source>
        <dbReference type="SAM" id="SignalP"/>
    </source>
</evidence>
<evidence type="ECO:0000259" key="3">
    <source>
        <dbReference type="PROSITE" id="PS51670"/>
    </source>
</evidence>
<dbReference type="EMBL" id="CAXKWB010004229">
    <property type="protein sequence ID" value="CAL4072847.1"/>
    <property type="molecule type" value="Genomic_DNA"/>
</dbReference>
<protein>
    <recommendedName>
        <fullName evidence="3">ShKT domain-containing protein</fullName>
    </recommendedName>
</protein>
<feature type="non-terminal residue" evidence="4">
    <location>
        <position position="182"/>
    </location>
</feature>
<keyword evidence="5" id="KW-1185">Reference proteome</keyword>
<feature type="domain" description="ShKT" evidence="3">
    <location>
        <begin position="118"/>
        <end position="148"/>
    </location>
</feature>
<evidence type="ECO:0000313" key="4">
    <source>
        <dbReference type="EMBL" id="CAL4072847.1"/>
    </source>
</evidence>
<comment type="caution">
    <text evidence="1">Lacks conserved residue(s) required for the propagation of feature annotation.</text>
</comment>
<dbReference type="Proteomes" id="UP001497623">
    <property type="component" value="Unassembled WGS sequence"/>
</dbReference>
<dbReference type="InterPro" id="IPR003582">
    <property type="entry name" value="ShKT_dom"/>
</dbReference>
<evidence type="ECO:0000256" key="1">
    <source>
        <dbReference type="PROSITE-ProRule" id="PRU01005"/>
    </source>
</evidence>
<accession>A0AAV2Q906</accession>
<feature type="disulfide bond" evidence="1">
    <location>
        <begin position="132"/>
        <end position="145"/>
    </location>
</feature>
<evidence type="ECO:0000313" key="5">
    <source>
        <dbReference type="Proteomes" id="UP001497623"/>
    </source>
</evidence>
<comment type="caution">
    <text evidence="4">The sequence shown here is derived from an EMBL/GenBank/DDBJ whole genome shotgun (WGS) entry which is preliminary data.</text>
</comment>
<reference evidence="4 5" key="1">
    <citation type="submission" date="2024-05" db="EMBL/GenBank/DDBJ databases">
        <authorList>
            <person name="Wallberg A."/>
        </authorList>
    </citation>
    <scope>NUCLEOTIDE SEQUENCE [LARGE SCALE GENOMIC DNA]</scope>
</reference>
<sequence length="182" mass="20417">MSHIAITLIAITLFAVVLQLTRATNEVSSGLAEDPAPISKQLEEDLPFFERTKRNPKFVRRQQKKGRPHCACAAAGGWCIKQHHKCPSNTIRVAGACFCSHGYIFDCCKPVRIALDICKDTTDICKENVKNCHHNFIRKRCMKTCGQCGKCEDSWLTCHLNIKNCHFYSIKKVCKKACGLCG</sequence>
<feature type="signal peptide" evidence="2">
    <location>
        <begin position="1"/>
        <end position="23"/>
    </location>
</feature>
<feature type="chain" id="PRO_5043685345" description="ShKT domain-containing protein" evidence="2">
    <location>
        <begin position="24"/>
        <end position="182"/>
    </location>
</feature>
<keyword evidence="2" id="KW-0732">Signal</keyword>